<feature type="compositionally biased region" description="Basic residues" evidence="2">
    <location>
        <begin position="283"/>
        <end position="292"/>
    </location>
</feature>
<dbReference type="SUPFAM" id="SSF57756">
    <property type="entry name" value="Retrovirus zinc finger-like domains"/>
    <property type="match status" value="1"/>
</dbReference>
<evidence type="ECO:0000256" key="2">
    <source>
        <dbReference type="SAM" id="MobiDB-lite"/>
    </source>
</evidence>
<dbReference type="EMBL" id="BKCJ010298105">
    <property type="protein sequence ID" value="GEZ59366.1"/>
    <property type="molecule type" value="Genomic_DNA"/>
</dbReference>
<organism evidence="4">
    <name type="scientific">Tanacetum cinerariifolium</name>
    <name type="common">Dalmatian daisy</name>
    <name type="synonym">Chrysanthemum cinerariifolium</name>
    <dbReference type="NCBI Taxonomy" id="118510"/>
    <lineage>
        <taxon>Eukaryota</taxon>
        <taxon>Viridiplantae</taxon>
        <taxon>Streptophyta</taxon>
        <taxon>Embryophyta</taxon>
        <taxon>Tracheophyta</taxon>
        <taxon>Spermatophyta</taxon>
        <taxon>Magnoliopsida</taxon>
        <taxon>eudicotyledons</taxon>
        <taxon>Gunneridae</taxon>
        <taxon>Pentapetalae</taxon>
        <taxon>asterids</taxon>
        <taxon>campanulids</taxon>
        <taxon>Asterales</taxon>
        <taxon>Asteraceae</taxon>
        <taxon>Asteroideae</taxon>
        <taxon>Anthemideae</taxon>
        <taxon>Anthemidinae</taxon>
        <taxon>Tanacetum</taxon>
    </lineage>
</organism>
<feature type="region of interest" description="Disordered" evidence="2">
    <location>
        <begin position="276"/>
        <end position="314"/>
    </location>
</feature>
<dbReference type="InterPro" id="IPR036875">
    <property type="entry name" value="Znf_CCHC_sf"/>
</dbReference>
<gene>
    <name evidence="4" type="ORF">Tci_531339</name>
</gene>
<keyword evidence="1" id="KW-0862">Zinc</keyword>
<evidence type="ECO:0000259" key="3">
    <source>
        <dbReference type="PROSITE" id="PS50158"/>
    </source>
</evidence>
<dbReference type="Gene3D" id="4.10.60.10">
    <property type="entry name" value="Zinc finger, CCHC-type"/>
    <property type="match status" value="1"/>
</dbReference>
<accession>A0A699IGV1</accession>
<keyword evidence="1" id="KW-0863">Zinc-finger</keyword>
<comment type="caution">
    <text evidence="4">The sequence shown here is derived from an EMBL/GenBank/DDBJ whole genome shotgun (WGS) entry which is preliminary data.</text>
</comment>
<dbReference type="PROSITE" id="PS50158">
    <property type="entry name" value="ZF_CCHC"/>
    <property type="match status" value="1"/>
</dbReference>
<keyword evidence="1" id="KW-0479">Metal-binding</keyword>
<dbReference type="GO" id="GO:0008270">
    <property type="term" value="F:zinc ion binding"/>
    <property type="evidence" value="ECO:0007669"/>
    <property type="project" value="UniProtKB-KW"/>
</dbReference>
<dbReference type="GO" id="GO:0003676">
    <property type="term" value="F:nucleic acid binding"/>
    <property type="evidence" value="ECO:0007669"/>
    <property type="project" value="InterPro"/>
</dbReference>
<feature type="domain" description="CCHC-type" evidence="3">
    <location>
        <begin position="211"/>
        <end position="227"/>
    </location>
</feature>
<reference evidence="4" key="1">
    <citation type="journal article" date="2019" name="Sci. Rep.">
        <title>Draft genome of Tanacetum cinerariifolium, the natural source of mosquito coil.</title>
        <authorList>
            <person name="Yamashiro T."/>
            <person name="Shiraishi A."/>
            <person name="Satake H."/>
            <person name="Nakayama K."/>
        </authorList>
    </citation>
    <scope>NUCLEOTIDE SEQUENCE</scope>
</reference>
<evidence type="ECO:0000313" key="4">
    <source>
        <dbReference type="EMBL" id="GEZ59366.1"/>
    </source>
</evidence>
<dbReference type="InterPro" id="IPR001878">
    <property type="entry name" value="Znf_CCHC"/>
</dbReference>
<protein>
    <submittedName>
        <fullName evidence="4">Zf-CCHC domain-containing protein/RVP_2 domain-containing protein</fullName>
    </submittedName>
</protein>
<proteinExistence type="predicted"/>
<sequence>MRLSLVENVIVAGADNHPSMLDKSRYSSWASRMLLYIKGKENGKLLIDPVLNGPFKYGTILEPRTATTRATVRDRRYDELTDAEKIREACDIKASNIVRVKLLIEGSEISLHERDSKLYDEFDMFTSVLGETIHSYYLRQHEAHENEAPIANHSLVAHHQSYQASDVHQLPQASFLPIDLGLVILSFLPFDDPIASLNKGTNTAGQAKVIRCYNCQEEGHMARQCTKPKRPSNSAWFKEKAMLAKALESGVVLDEKQIADNRNIVTIGQQSYSISASGSKPLRNTKKNRRISRPTSRNKMNKVEDHPRSVKSSLNKKNRVSEVVCNANVKHLVLNANSELICATCNECMFDAICDLYVLDYLNDVNMRVILKSVKSKKKKVWKPTGKVFTNVGYSWKPIGRNFTIDRNMCPLTRFTSATVVPPKKPLSTTVVKKTPSSINTSGKLKDITNIGHSNHPLVYGLGFLQAHDWATLSAHQLC</sequence>
<dbReference type="AlphaFoldDB" id="A0A699IGV1"/>
<dbReference type="SMART" id="SM00343">
    <property type="entry name" value="ZnF_C2HC"/>
    <property type="match status" value="1"/>
</dbReference>
<evidence type="ECO:0000256" key="1">
    <source>
        <dbReference type="PROSITE-ProRule" id="PRU00047"/>
    </source>
</evidence>
<dbReference type="Pfam" id="PF00098">
    <property type="entry name" value="zf-CCHC"/>
    <property type="match status" value="1"/>
</dbReference>
<name>A0A699IGV1_TANCI</name>